<evidence type="ECO:0000313" key="2">
    <source>
        <dbReference type="Proteomes" id="UP000243515"/>
    </source>
</evidence>
<dbReference type="OrthoDB" id="4361146at2759"/>
<organism evidence="1 2">
    <name type="scientific">Elaphomyces granulatus</name>
    <dbReference type="NCBI Taxonomy" id="519963"/>
    <lineage>
        <taxon>Eukaryota</taxon>
        <taxon>Fungi</taxon>
        <taxon>Dikarya</taxon>
        <taxon>Ascomycota</taxon>
        <taxon>Pezizomycotina</taxon>
        <taxon>Eurotiomycetes</taxon>
        <taxon>Eurotiomycetidae</taxon>
        <taxon>Eurotiales</taxon>
        <taxon>Elaphomycetaceae</taxon>
        <taxon>Elaphomyces</taxon>
    </lineage>
</organism>
<dbReference type="EMBL" id="NPHW01000166">
    <property type="protein sequence ID" value="OXV12225.1"/>
    <property type="molecule type" value="Genomic_DNA"/>
</dbReference>
<accession>A0A232M726</accession>
<reference evidence="1 2" key="1">
    <citation type="journal article" date="2015" name="Environ. Microbiol.">
        <title>Metagenome sequence of Elaphomyces granulatus from sporocarp tissue reveals Ascomycota ectomycorrhizal fingerprints of genome expansion and a Proteobacteria-rich microbiome.</title>
        <authorList>
            <person name="Quandt C.A."/>
            <person name="Kohler A."/>
            <person name="Hesse C.N."/>
            <person name="Sharpton T.J."/>
            <person name="Martin F."/>
            <person name="Spatafora J.W."/>
        </authorList>
    </citation>
    <scope>NUCLEOTIDE SEQUENCE [LARGE SCALE GENOMIC DNA]</scope>
    <source>
        <strain evidence="1 2">OSC145934</strain>
    </source>
</reference>
<evidence type="ECO:0000313" key="1">
    <source>
        <dbReference type="EMBL" id="OXV12225.1"/>
    </source>
</evidence>
<gene>
    <name evidence="1" type="ORF">Egran_00014</name>
</gene>
<proteinExistence type="predicted"/>
<dbReference type="Proteomes" id="UP000243515">
    <property type="component" value="Unassembled WGS sequence"/>
</dbReference>
<sequence>MPTQRGVSTSNPTPCANIDARAIAPTAEGISSRRVKPEIVVHNWGGPIYQKRCAEWDSRRWK</sequence>
<dbReference type="AlphaFoldDB" id="A0A232M726"/>
<keyword evidence="2" id="KW-1185">Reference proteome</keyword>
<comment type="caution">
    <text evidence="1">The sequence shown here is derived from an EMBL/GenBank/DDBJ whole genome shotgun (WGS) entry which is preliminary data.</text>
</comment>
<name>A0A232M726_9EURO</name>
<protein>
    <submittedName>
        <fullName evidence="1">Uncharacterized protein</fullName>
    </submittedName>
</protein>